<reference evidence="1 2" key="1">
    <citation type="submission" date="2020-08" db="EMBL/GenBank/DDBJ databases">
        <title>Sequencing the genomes of 1000 actinobacteria strains.</title>
        <authorList>
            <person name="Klenk H.-P."/>
        </authorList>
    </citation>
    <scope>NUCLEOTIDE SEQUENCE [LARGE SCALE GENOMIC DNA]</scope>
    <source>
        <strain evidence="1 2">DSM 17294</strain>
    </source>
</reference>
<sequence length="105" mass="11913">MPAPVSGLLHPNFRLRLNLVEVWFSVIEKQTIHRGAFGSVKVNNAKVRAFITGWNDRCHPFVRTKQPDEILKKATAHSPQKGATRTVQVELYSYSCRLYDHAGPL</sequence>
<name>A0A841DUZ7_9ACTN</name>
<protein>
    <submittedName>
        <fullName evidence="1">Uncharacterized protein</fullName>
    </submittedName>
</protein>
<dbReference type="EMBL" id="JACHNF010000001">
    <property type="protein sequence ID" value="MBB5980570.1"/>
    <property type="molecule type" value="Genomic_DNA"/>
</dbReference>
<proteinExistence type="predicted"/>
<gene>
    <name evidence="1" type="ORF">HDA44_003911</name>
</gene>
<keyword evidence="2" id="KW-1185">Reference proteome</keyword>
<organism evidence="1 2">
    <name type="scientific">Kribbella solani</name>
    <dbReference type="NCBI Taxonomy" id="236067"/>
    <lineage>
        <taxon>Bacteria</taxon>
        <taxon>Bacillati</taxon>
        <taxon>Actinomycetota</taxon>
        <taxon>Actinomycetes</taxon>
        <taxon>Propionibacteriales</taxon>
        <taxon>Kribbellaceae</taxon>
        <taxon>Kribbella</taxon>
    </lineage>
</organism>
<accession>A0A841DUZ7</accession>
<dbReference type="Proteomes" id="UP000558997">
    <property type="component" value="Unassembled WGS sequence"/>
</dbReference>
<evidence type="ECO:0000313" key="1">
    <source>
        <dbReference type="EMBL" id="MBB5980570.1"/>
    </source>
</evidence>
<dbReference type="AlphaFoldDB" id="A0A841DUZ7"/>
<evidence type="ECO:0000313" key="2">
    <source>
        <dbReference type="Proteomes" id="UP000558997"/>
    </source>
</evidence>
<comment type="caution">
    <text evidence="1">The sequence shown here is derived from an EMBL/GenBank/DDBJ whole genome shotgun (WGS) entry which is preliminary data.</text>
</comment>